<evidence type="ECO:0000313" key="4">
    <source>
        <dbReference type="Proteomes" id="UP000653454"/>
    </source>
</evidence>
<organism evidence="3 4">
    <name type="scientific">Plutella xylostella</name>
    <name type="common">Diamondback moth</name>
    <name type="synonym">Plutella maculipennis</name>
    <dbReference type="NCBI Taxonomy" id="51655"/>
    <lineage>
        <taxon>Eukaryota</taxon>
        <taxon>Metazoa</taxon>
        <taxon>Ecdysozoa</taxon>
        <taxon>Arthropoda</taxon>
        <taxon>Hexapoda</taxon>
        <taxon>Insecta</taxon>
        <taxon>Pterygota</taxon>
        <taxon>Neoptera</taxon>
        <taxon>Endopterygota</taxon>
        <taxon>Lepidoptera</taxon>
        <taxon>Glossata</taxon>
        <taxon>Ditrysia</taxon>
        <taxon>Yponomeutoidea</taxon>
        <taxon>Plutellidae</taxon>
        <taxon>Plutella</taxon>
    </lineage>
</organism>
<sequence length="132" mass="14671">MSLLSSVVCILIFNKMQVLTSASLVAPRESPTTKLLTIDEWKNRSNEFKFWVQHTLKHCGQRGMVTEGGMVMLKNLKSWLVGRVKTVVPGIDGSPGAVSVRTSQGVFMRPIMSVCPLPPISRWPVSRLSDLF</sequence>
<proteinExistence type="predicted"/>
<protein>
    <submittedName>
        <fullName evidence="3">(diamondback moth) hypothetical protein</fullName>
    </submittedName>
</protein>
<comment type="caution">
    <text evidence="3">The sequence shown here is derived from an EMBL/GenBank/DDBJ whole genome shotgun (WGS) entry which is preliminary data.</text>
</comment>
<feature type="signal peptide" evidence="1">
    <location>
        <begin position="1"/>
        <end position="22"/>
    </location>
</feature>
<keyword evidence="1" id="KW-0732">Signal</keyword>
<dbReference type="Proteomes" id="UP000653454">
    <property type="component" value="Unassembled WGS sequence"/>
</dbReference>
<evidence type="ECO:0000256" key="1">
    <source>
        <dbReference type="SAM" id="SignalP"/>
    </source>
</evidence>
<accession>A0A8S4FZD0</accession>
<dbReference type="Pfam" id="PF18701">
    <property type="entry name" value="DUF5641"/>
    <property type="match status" value="1"/>
</dbReference>
<evidence type="ECO:0000313" key="3">
    <source>
        <dbReference type="EMBL" id="CAG9133510.1"/>
    </source>
</evidence>
<keyword evidence="4" id="KW-1185">Reference proteome</keyword>
<dbReference type="EMBL" id="CAJHNJ030000063">
    <property type="protein sequence ID" value="CAG9133510.1"/>
    <property type="molecule type" value="Genomic_DNA"/>
</dbReference>
<feature type="chain" id="PRO_5035859223" evidence="1">
    <location>
        <begin position="23"/>
        <end position="132"/>
    </location>
</feature>
<evidence type="ECO:0000259" key="2">
    <source>
        <dbReference type="Pfam" id="PF18701"/>
    </source>
</evidence>
<name>A0A8S4FZD0_PLUXY</name>
<dbReference type="AlphaFoldDB" id="A0A8S4FZD0"/>
<feature type="domain" description="DUF5641" evidence="2">
    <location>
        <begin position="41"/>
        <end position="117"/>
    </location>
</feature>
<dbReference type="InterPro" id="IPR040676">
    <property type="entry name" value="DUF5641"/>
</dbReference>
<gene>
    <name evidence="3" type="ORF">PLXY2_LOCUS11757</name>
</gene>
<reference evidence="3" key="1">
    <citation type="submission" date="2020-11" db="EMBL/GenBank/DDBJ databases">
        <authorList>
            <person name="Whiteford S."/>
        </authorList>
    </citation>
    <scope>NUCLEOTIDE SEQUENCE</scope>
</reference>